<proteinExistence type="predicted"/>
<comment type="caution">
    <text evidence="2">The sequence shown here is derived from an EMBL/GenBank/DDBJ whole genome shotgun (WGS) entry which is preliminary data.</text>
</comment>
<gene>
    <name evidence="2" type="ORF">FXF47_10150</name>
</gene>
<feature type="transmembrane region" description="Helical" evidence="1">
    <location>
        <begin position="89"/>
        <end position="111"/>
    </location>
</feature>
<keyword evidence="1" id="KW-0812">Transmembrane</keyword>
<evidence type="ECO:0000313" key="3">
    <source>
        <dbReference type="Proteomes" id="UP000324143"/>
    </source>
</evidence>
<accession>A0A5D0M986</accession>
<reference evidence="2" key="1">
    <citation type="submission" date="2019-08" db="EMBL/GenBank/DDBJ databases">
        <title>Genomic characterization of a novel candidate phylum (ARYD3) from a high temperature, high salinity tertiary oil reservoir in north central Oklahoma, USA.</title>
        <authorList>
            <person name="Youssef N.H."/>
            <person name="Yadav A."/>
            <person name="Elshahed M.S."/>
        </authorList>
    </citation>
    <scope>NUCLEOTIDE SEQUENCE [LARGE SCALE GENOMIC DNA]</scope>
    <source>
        <strain evidence="2">ARYD3</strain>
    </source>
</reference>
<feature type="transmembrane region" description="Helical" evidence="1">
    <location>
        <begin position="56"/>
        <end position="77"/>
    </location>
</feature>
<keyword evidence="3" id="KW-1185">Reference proteome</keyword>
<feature type="transmembrane region" description="Helical" evidence="1">
    <location>
        <begin position="21"/>
        <end position="44"/>
    </location>
</feature>
<name>A0A5D0M986_9BACT</name>
<organism evidence="2 3">
    <name type="scientific">Candidatus Mcinerneyibacterium aminivorans</name>
    <dbReference type="NCBI Taxonomy" id="2703815"/>
    <lineage>
        <taxon>Bacteria</taxon>
        <taxon>Candidatus Macinerneyibacteriota</taxon>
        <taxon>Candidatus Mcinerneyibacteria</taxon>
        <taxon>Candidatus Mcinerneyibacteriales</taxon>
        <taxon>Candidatus Mcinerneyibacteriaceae</taxon>
        <taxon>Candidatus Mcinerneyibacterium</taxon>
    </lineage>
</organism>
<dbReference type="EMBL" id="VSIX01000164">
    <property type="protein sequence ID" value="TYB30257.1"/>
    <property type="molecule type" value="Genomic_DNA"/>
</dbReference>
<evidence type="ECO:0000313" key="2">
    <source>
        <dbReference type="EMBL" id="TYB30257.1"/>
    </source>
</evidence>
<dbReference type="Proteomes" id="UP000324143">
    <property type="component" value="Unassembled WGS sequence"/>
</dbReference>
<keyword evidence="1" id="KW-1133">Transmembrane helix</keyword>
<keyword evidence="1" id="KW-0472">Membrane</keyword>
<sequence>MRNYVDLKDNKKKLGSYIFTLNSFLWIVSLCLLILSISPIGKFFLSKIIDFNRVPFYPHVIIAIIVGIIEIFILLSRNYYQTIQKYKKIGVNSVISFVITCIVAISLIYFLDFGALGKLMGRLVGAIYLFFSILVIFVMQILILIMLN</sequence>
<protein>
    <submittedName>
        <fullName evidence="2">Uncharacterized protein</fullName>
    </submittedName>
</protein>
<evidence type="ECO:0000256" key="1">
    <source>
        <dbReference type="SAM" id="Phobius"/>
    </source>
</evidence>
<dbReference type="AlphaFoldDB" id="A0A5D0M986"/>
<feature type="transmembrane region" description="Helical" evidence="1">
    <location>
        <begin position="123"/>
        <end position="147"/>
    </location>
</feature>